<protein>
    <submittedName>
        <fullName evidence="1">Uncharacterized protein</fullName>
    </submittedName>
</protein>
<dbReference type="Proteomes" id="UP000245626">
    <property type="component" value="Unassembled WGS sequence"/>
</dbReference>
<reference evidence="1 2" key="1">
    <citation type="journal article" date="2018" name="Mol. Biol. Evol.">
        <title>Broad Genomic Sampling Reveals a Smut Pathogenic Ancestry of the Fungal Clade Ustilaginomycotina.</title>
        <authorList>
            <person name="Kijpornyongpan T."/>
            <person name="Mondo S.J."/>
            <person name="Barry K."/>
            <person name="Sandor L."/>
            <person name="Lee J."/>
            <person name="Lipzen A."/>
            <person name="Pangilinan J."/>
            <person name="LaButti K."/>
            <person name="Hainaut M."/>
            <person name="Henrissat B."/>
            <person name="Grigoriev I.V."/>
            <person name="Spatafora J.W."/>
            <person name="Aime M.C."/>
        </authorList>
    </citation>
    <scope>NUCLEOTIDE SEQUENCE [LARGE SCALE GENOMIC DNA]</scope>
    <source>
        <strain evidence="1 2">SA 807</strain>
    </source>
</reference>
<sequence>MLTRIITLATLAASATTTLAVPHKPLLGRKDLGSEDGLRNLLKIRTRSKELEQGLVNLHASWDSEYLEEKVYEDGRRLTLTYGDCGSESSKDSHHVVGSIELGKLRKVDGGGKLDLPERFVWIIESETPSGGCLSGWLKKRGGGLEEEEEELVSRSEPLSISSNSSTKRKREEMSRRGYKMEDFDTNGLWFDGVEYLKQKQPEERFVSQSKSKKIAIVGAGASGLMTSLLLESVGIENYTILEASQRFGGRIHTSYLEGGPEDYQYQEMGPMRFPLEISVGNETVKIKDHDLVFQLAEKLNSINRGNSNLTVDFIDWVQTMPGDLRYKYGIKVDGKAPNLKQISKDPSLYPSDPNPQVVAAQSKVEDLTASDELRKSTAENVYQSHHDSVMKGIEDGSVFDFVHHLWGYDLNVTDVLTSGSPSTSFWDDIYENNYFTATSWKTIDKGLNRLPEAFWGTPAANKTVMGRKISRLVPLKEEEEGGQSGIRLFWKPNNTASSTEEISETYDYAIVSAPFSVVRYWRLPGYSDLLTRAIKNLQYSSACKVALQFKTRFWERFDDPILGGCSTSDIPGIGTTCYPSYRINSTGPGVMLSSYISGDAGNRLVSWSESQHVQYVLDAMVEMHGDVARQEYTGRYDRRCWALDEFQSGSWASPLVGQHKLYVPAYYRTEHNTIFVGEHTSFTHAWIASALESAIRGTVQLCLDLGLVDEAKMITREWMGRWLSV</sequence>
<proteinExistence type="predicted"/>
<evidence type="ECO:0000313" key="1">
    <source>
        <dbReference type="EMBL" id="PWN47584.1"/>
    </source>
</evidence>
<dbReference type="EMBL" id="KZ820391">
    <property type="protein sequence ID" value="PWN47584.1"/>
    <property type="molecule type" value="Genomic_DNA"/>
</dbReference>
<keyword evidence="2" id="KW-1185">Reference proteome</keyword>
<organism evidence="1 2">
    <name type="scientific">Violaceomyces palustris</name>
    <dbReference type="NCBI Taxonomy" id="1673888"/>
    <lineage>
        <taxon>Eukaryota</taxon>
        <taxon>Fungi</taxon>
        <taxon>Dikarya</taxon>
        <taxon>Basidiomycota</taxon>
        <taxon>Ustilaginomycotina</taxon>
        <taxon>Ustilaginomycetes</taxon>
        <taxon>Violaceomycetales</taxon>
        <taxon>Violaceomycetaceae</taxon>
        <taxon>Violaceomyces</taxon>
    </lineage>
</organism>
<gene>
    <name evidence="1" type="ORF">IE53DRAFT_402029</name>
</gene>
<evidence type="ECO:0000313" key="2">
    <source>
        <dbReference type="Proteomes" id="UP000245626"/>
    </source>
</evidence>
<accession>A0ACD0NP51</accession>
<name>A0ACD0NP51_9BASI</name>